<dbReference type="EMBL" id="CABIJS010000421">
    <property type="protein sequence ID" value="VUZ51118.1"/>
    <property type="molecule type" value="Genomic_DNA"/>
</dbReference>
<gene>
    <name evidence="1" type="ORF">WMSIL1_LOCUS9868</name>
</gene>
<evidence type="ECO:0000313" key="1">
    <source>
        <dbReference type="EMBL" id="VUZ51118.1"/>
    </source>
</evidence>
<reference evidence="1 2" key="1">
    <citation type="submission" date="2019-07" db="EMBL/GenBank/DDBJ databases">
        <authorList>
            <person name="Jastrzebski P J."/>
            <person name="Paukszto L."/>
            <person name="Jastrzebski P J."/>
        </authorList>
    </citation>
    <scope>NUCLEOTIDE SEQUENCE [LARGE SCALE GENOMIC DNA]</scope>
    <source>
        <strain evidence="1 2">WMS-il1</strain>
    </source>
</reference>
<dbReference type="AlphaFoldDB" id="A0A564YWV2"/>
<dbReference type="Proteomes" id="UP000321570">
    <property type="component" value="Unassembled WGS sequence"/>
</dbReference>
<protein>
    <submittedName>
        <fullName evidence="1">Uncharacterized protein</fullName>
    </submittedName>
</protein>
<organism evidence="1 2">
    <name type="scientific">Hymenolepis diminuta</name>
    <name type="common">Rat tapeworm</name>
    <dbReference type="NCBI Taxonomy" id="6216"/>
    <lineage>
        <taxon>Eukaryota</taxon>
        <taxon>Metazoa</taxon>
        <taxon>Spiralia</taxon>
        <taxon>Lophotrochozoa</taxon>
        <taxon>Platyhelminthes</taxon>
        <taxon>Cestoda</taxon>
        <taxon>Eucestoda</taxon>
        <taxon>Cyclophyllidea</taxon>
        <taxon>Hymenolepididae</taxon>
        <taxon>Hymenolepis</taxon>
    </lineage>
</organism>
<keyword evidence="2" id="KW-1185">Reference proteome</keyword>
<proteinExistence type="predicted"/>
<accession>A0A564YWV2</accession>
<evidence type="ECO:0000313" key="2">
    <source>
        <dbReference type="Proteomes" id="UP000321570"/>
    </source>
</evidence>
<sequence>MVDFECESITLSHIRPLTGPRKSKFIRHNGAPVLEKLWTFASLPLSTPDQYSNVLVTDFIRLTPGLLPWNRCNAARLSAEGMTTPYANIKHELTTERLLRCR</sequence>
<name>A0A564YWV2_HYMDI</name>